<comment type="similarity">
    <text evidence="1">Belongs to the tumor necrosis factor family.</text>
</comment>
<dbReference type="InterPro" id="IPR008983">
    <property type="entry name" value="Tumour_necrosis_fac-like_dom"/>
</dbReference>
<dbReference type="Pfam" id="PF00229">
    <property type="entry name" value="TNF"/>
    <property type="match status" value="1"/>
</dbReference>
<evidence type="ECO:0000256" key="1">
    <source>
        <dbReference type="ARBA" id="ARBA00008670"/>
    </source>
</evidence>
<dbReference type="PANTHER" id="PTHR15153:SF0">
    <property type="entry name" value="TUMOR NECROSIS FACTOR LIGAND SUPERFAMILY MEMBER 9"/>
    <property type="match status" value="1"/>
</dbReference>
<dbReference type="InterPro" id="IPR042373">
    <property type="entry name" value="TNFSF9"/>
</dbReference>
<dbReference type="SUPFAM" id="SSF49842">
    <property type="entry name" value="TNF-like"/>
    <property type="match status" value="1"/>
</dbReference>
<dbReference type="Gene3D" id="2.60.120.40">
    <property type="match status" value="1"/>
</dbReference>
<dbReference type="InterPro" id="IPR006052">
    <property type="entry name" value="TNF_dom"/>
</dbReference>
<protein>
    <submittedName>
        <fullName evidence="4">Tumor necrosis factor</fullName>
    </submittedName>
</protein>
<dbReference type="PROSITE" id="PS50049">
    <property type="entry name" value="THD_2"/>
    <property type="match status" value="1"/>
</dbReference>
<feature type="non-terminal residue" evidence="4">
    <location>
        <position position="1"/>
    </location>
</feature>
<dbReference type="PROSITE" id="PS00251">
    <property type="entry name" value="THD_1"/>
    <property type="match status" value="1"/>
</dbReference>
<dbReference type="InterPro" id="IPR021184">
    <property type="entry name" value="TNF_CS"/>
</dbReference>
<name>V9LF90_CALMI</name>
<feature type="transmembrane region" description="Helical" evidence="2">
    <location>
        <begin position="12"/>
        <end position="39"/>
    </location>
</feature>
<evidence type="ECO:0000259" key="3">
    <source>
        <dbReference type="PROSITE" id="PS50049"/>
    </source>
</evidence>
<feature type="domain" description="THD" evidence="3">
    <location>
        <begin position="50"/>
        <end position="194"/>
    </location>
</feature>
<reference evidence="4" key="1">
    <citation type="journal article" date="2014" name="Nature">
        <title>Elephant shark genome provides unique insights into gnathostome evolution.</title>
        <authorList>
            <consortium name="International Elephant Shark Genome Sequencing Consortium"/>
            <person name="Venkatesh B."/>
            <person name="Lee A.P."/>
            <person name="Ravi V."/>
            <person name="Maurya A.K."/>
            <person name="Lian M.M."/>
            <person name="Swann J.B."/>
            <person name="Ohta Y."/>
            <person name="Flajnik M.F."/>
            <person name="Sutoh Y."/>
            <person name="Kasahara M."/>
            <person name="Hoon S."/>
            <person name="Gangu V."/>
            <person name="Roy S.W."/>
            <person name="Irimia M."/>
            <person name="Korzh V."/>
            <person name="Kondrychyn I."/>
            <person name="Lim Z.W."/>
            <person name="Tay B.H."/>
            <person name="Tohari S."/>
            <person name="Kong K.W."/>
            <person name="Ho S."/>
            <person name="Lorente-Galdos B."/>
            <person name="Quilez J."/>
            <person name="Marques-Bonet T."/>
            <person name="Raney B.J."/>
            <person name="Ingham P.W."/>
            <person name="Tay A."/>
            <person name="Hillier L.W."/>
            <person name="Minx P."/>
            <person name="Boehm T."/>
            <person name="Wilson R.K."/>
            <person name="Brenner S."/>
            <person name="Warren W.C."/>
        </authorList>
    </citation>
    <scope>NUCLEOTIDE SEQUENCE</scope>
    <source>
        <tissue evidence="4">Liver</tissue>
    </source>
</reference>
<evidence type="ECO:0000256" key="2">
    <source>
        <dbReference type="SAM" id="Phobius"/>
    </source>
</evidence>
<accession>V9LF90</accession>
<dbReference type="PANTHER" id="PTHR15153">
    <property type="entry name" value="TUMOR NECROSIS FACTOR LIGAND SUPERFAMILY MEMBER 9"/>
    <property type="match status" value="1"/>
</dbReference>
<keyword evidence="2" id="KW-1133">Transmembrane helix</keyword>
<dbReference type="GO" id="GO:0045585">
    <property type="term" value="P:positive regulation of cytotoxic T cell differentiation"/>
    <property type="evidence" value="ECO:0007669"/>
    <property type="project" value="TreeGrafter"/>
</dbReference>
<proteinExistence type="evidence at transcript level"/>
<dbReference type="GO" id="GO:0042104">
    <property type="term" value="P:positive regulation of activated T cell proliferation"/>
    <property type="evidence" value="ECO:0007669"/>
    <property type="project" value="TreeGrafter"/>
</dbReference>
<keyword evidence="2" id="KW-0472">Membrane</keyword>
<dbReference type="AlphaFoldDB" id="V9LF90"/>
<sequence length="196" mass="21839">SERGKQSCCQRCSLPALWLSVCLLTLSVIAITTFFWIYIFPRISPPVNQYSVHLLPGYENKVLKWAYVPGIGHNHMGSGFELTGERLSVSKEGLYYVYLKVALKCSVKNECKEHRVSAQVNHCVASQDKPCTDSILKMTVKLAKGGEDGVFGFEGTLVKLSPNEPIHINVTEEDSAHSHVTINRDETYFGAFLVTN</sequence>
<dbReference type="SMART" id="SM00207">
    <property type="entry name" value="TNF"/>
    <property type="match status" value="1"/>
</dbReference>
<dbReference type="GO" id="GO:0005886">
    <property type="term" value="C:plasma membrane"/>
    <property type="evidence" value="ECO:0007669"/>
    <property type="project" value="TreeGrafter"/>
</dbReference>
<dbReference type="GO" id="GO:0005164">
    <property type="term" value="F:tumor necrosis factor receptor binding"/>
    <property type="evidence" value="ECO:0007669"/>
    <property type="project" value="InterPro"/>
</dbReference>
<dbReference type="EMBL" id="JW878705">
    <property type="protein sequence ID" value="AFP11222.1"/>
    <property type="molecule type" value="mRNA"/>
</dbReference>
<organism evidence="4">
    <name type="scientific">Callorhinchus milii</name>
    <name type="common">Ghost shark</name>
    <dbReference type="NCBI Taxonomy" id="7868"/>
    <lineage>
        <taxon>Eukaryota</taxon>
        <taxon>Metazoa</taxon>
        <taxon>Chordata</taxon>
        <taxon>Craniata</taxon>
        <taxon>Vertebrata</taxon>
        <taxon>Chondrichthyes</taxon>
        <taxon>Holocephali</taxon>
        <taxon>Chimaeriformes</taxon>
        <taxon>Callorhinchidae</taxon>
        <taxon>Callorhinchus</taxon>
    </lineage>
</organism>
<keyword evidence="2" id="KW-0812">Transmembrane</keyword>
<evidence type="ECO:0000313" key="4">
    <source>
        <dbReference type="EMBL" id="AFP11222.1"/>
    </source>
</evidence>
<dbReference type="GO" id="GO:0006955">
    <property type="term" value="P:immune response"/>
    <property type="evidence" value="ECO:0007669"/>
    <property type="project" value="InterPro"/>
</dbReference>